<dbReference type="PROSITE" id="PS51257">
    <property type="entry name" value="PROKAR_LIPOPROTEIN"/>
    <property type="match status" value="1"/>
</dbReference>
<protein>
    <recommendedName>
        <fullName evidence="4 8">UDP-glucose 6-dehydrogenase</fullName>
        <ecNumber evidence="3 8">1.1.1.22</ecNumber>
    </recommendedName>
</protein>
<reference evidence="13 14" key="1">
    <citation type="journal article" date="2016" name="Nat. Commun.">
        <title>Thousands of microbial genomes shed light on interconnected biogeochemical processes in an aquifer system.</title>
        <authorList>
            <person name="Anantharaman K."/>
            <person name="Brown C.T."/>
            <person name="Hug L.A."/>
            <person name="Sharon I."/>
            <person name="Castelle C.J."/>
            <person name="Probst A.J."/>
            <person name="Thomas B.C."/>
            <person name="Singh A."/>
            <person name="Wilkins M.J."/>
            <person name="Karaoz U."/>
            <person name="Brodie E.L."/>
            <person name="Williams K.H."/>
            <person name="Hubbard S.S."/>
            <person name="Banfield J.F."/>
        </authorList>
    </citation>
    <scope>NUCLEOTIDE SEQUENCE [LARGE SCALE GENOMIC DNA]</scope>
</reference>
<feature type="binding site" evidence="10">
    <location>
        <position position="263"/>
    </location>
    <ligand>
        <name>substrate</name>
    </ligand>
</feature>
<dbReference type="InterPro" id="IPR014026">
    <property type="entry name" value="UDP-Glc/GDP-Man_DH_dimer"/>
</dbReference>
<evidence type="ECO:0000313" key="13">
    <source>
        <dbReference type="EMBL" id="OGI67048.1"/>
    </source>
</evidence>
<evidence type="ECO:0000256" key="4">
    <source>
        <dbReference type="ARBA" id="ARBA00015132"/>
    </source>
</evidence>
<dbReference type="AlphaFoldDB" id="A0A1F6VBV1"/>
<feature type="binding site" evidence="11">
    <location>
        <position position="158"/>
    </location>
    <ligand>
        <name>NAD(+)</name>
        <dbReference type="ChEBI" id="CHEBI:57540"/>
    </ligand>
</feature>
<feature type="active site" description="Nucleophile" evidence="9">
    <location>
        <position position="266"/>
    </location>
</feature>
<evidence type="ECO:0000256" key="8">
    <source>
        <dbReference type="PIRNR" id="PIRNR000124"/>
    </source>
</evidence>
<dbReference type="NCBIfam" id="TIGR03026">
    <property type="entry name" value="NDP-sugDHase"/>
    <property type="match status" value="1"/>
</dbReference>
<proteinExistence type="inferred from homology"/>
<dbReference type="GO" id="GO:0006065">
    <property type="term" value="P:UDP-glucuronate biosynthetic process"/>
    <property type="evidence" value="ECO:0007669"/>
    <property type="project" value="UniProtKB-UniPathway"/>
</dbReference>
<evidence type="ECO:0000256" key="6">
    <source>
        <dbReference type="ARBA" id="ARBA00023027"/>
    </source>
</evidence>
<dbReference type="InterPro" id="IPR001732">
    <property type="entry name" value="UDP-Glc/GDP-Man_DH_N"/>
</dbReference>
<name>A0A1F6VBV1_9PROT</name>
<dbReference type="Pfam" id="PF03720">
    <property type="entry name" value="UDPG_MGDP_dh_C"/>
    <property type="match status" value="1"/>
</dbReference>
<comment type="caution">
    <text evidence="13">The sequence shown here is derived from an EMBL/GenBank/DDBJ whole genome shotgun (WGS) entry which is preliminary data.</text>
</comment>
<dbReference type="GO" id="GO:0000271">
    <property type="term" value="P:polysaccharide biosynthetic process"/>
    <property type="evidence" value="ECO:0007669"/>
    <property type="project" value="InterPro"/>
</dbReference>
<dbReference type="InterPro" id="IPR028357">
    <property type="entry name" value="UDPglc_DH_bac"/>
</dbReference>
<dbReference type="InterPro" id="IPR014027">
    <property type="entry name" value="UDP-Glc/GDP-Man_DH_C"/>
</dbReference>
<evidence type="ECO:0000256" key="10">
    <source>
        <dbReference type="PIRSR" id="PIRSR500134-2"/>
    </source>
</evidence>
<feature type="binding site" evidence="11">
    <location>
        <position position="334"/>
    </location>
    <ligand>
        <name>NAD(+)</name>
        <dbReference type="ChEBI" id="CHEBI:57540"/>
    </ligand>
</feature>
<feature type="binding site" evidence="10">
    <location>
        <position position="327"/>
    </location>
    <ligand>
        <name>substrate</name>
    </ligand>
</feature>
<dbReference type="SUPFAM" id="SSF48179">
    <property type="entry name" value="6-phosphogluconate dehydrogenase C-terminal domain-like"/>
    <property type="match status" value="1"/>
</dbReference>
<evidence type="ECO:0000256" key="2">
    <source>
        <dbReference type="ARBA" id="ARBA00006601"/>
    </source>
</evidence>
<accession>A0A1F6VBV1</accession>
<feature type="binding site" evidence="10">
    <location>
        <begin position="155"/>
        <end position="158"/>
    </location>
    <ligand>
        <name>substrate</name>
    </ligand>
</feature>
<dbReference type="InterPro" id="IPR036220">
    <property type="entry name" value="UDP-Glc/GDP-Man_DH_C_sf"/>
</dbReference>
<organism evidence="13 14">
    <name type="scientific">Candidatus Muproteobacteria bacterium RBG_16_60_9</name>
    <dbReference type="NCBI Taxonomy" id="1817755"/>
    <lineage>
        <taxon>Bacteria</taxon>
        <taxon>Pseudomonadati</taxon>
        <taxon>Pseudomonadota</taxon>
        <taxon>Candidatus Muproteobacteria</taxon>
    </lineage>
</organism>
<comment type="similarity">
    <text evidence="2 8">Belongs to the UDP-glucose/GDP-mannose dehydrogenase family.</text>
</comment>
<dbReference type="SUPFAM" id="SSF52413">
    <property type="entry name" value="UDP-glucose/GDP-mannose dehydrogenase C-terminal domain"/>
    <property type="match status" value="1"/>
</dbReference>
<dbReference type="Pfam" id="PF03721">
    <property type="entry name" value="UDPG_MGDP_dh_N"/>
    <property type="match status" value="1"/>
</dbReference>
<keyword evidence="6 8" id="KW-0520">NAD</keyword>
<feature type="binding site" evidence="11">
    <location>
        <position position="35"/>
    </location>
    <ligand>
        <name>NAD(+)</name>
        <dbReference type="ChEBI" id="CHEBI:57540"/>
    </ligand>
</feature>
<evidence type="ECO:0000313" key="14">
    <source>
        <dbReference type="Proteomes" id="UP000179076"/>
    </source>
</evidence>
<dbReference type="GO" id="GO:0003979">
    <property type="term" value="F:UDP-glucose 6-dehydrogenase activity"/>
    <property type="evidence" value="ECO:0007669"/>
    <property type="project" value="UniProtKB-EC"/>
</dbReference>
<keyword evidence="5 8" id="KW-0560">Oxidoreductase</keyword>
<evidence type="ECO:0000256" key="1">
    <source>
        <dbReference type="ARBA" id="ARBA00004701"/>
    </source>
</evidence>
<dbReference type="Gene3D" id="3.40.50.720">
    <property type="entry name" value="NAD(P)-binding Rossmann-like Domain"/>
    <property type="match status" value="2"/>
</dbReference>
<feature type="binding site" evidence="10">
    <location>
        <begin position="255"/>
        <end position="259"/>
    </location>
    <ligand>
        <name>substrate</name>
    </ligand>
</feature>
<evidence type="ECO:0000259" key="12">
    <source>
        <dbReference type="SMART" id="SM00984"/>
    </source>
</evidence>
<dbReference type="Gene3D" id="1.20.5.100">
    <property type="entry name" value="Cytochrome c1, transmembrane anchor, C-terminal"/>
    <property type="match status" value="1"/>
</dbReference>
<dbReference type="PANTHER" id="PTHR43750:SF3">
    <property type="entry name" value="UDP-GLUCOSE 6-DEHYDROGENASE TUAD"/>
    <property type="match status" value="1"/>
</dbReference>
<dbReference type="EMBL" id="MFSP01000070">
    <property type="protein sequence ID" value="OGI67048.1"/>
    <property type="molecule type" value="Genomic_DNA"/>
</dbReference>
<dbReference type="Proteomes" id="UP000179076">
    <property type="component" value="Unassembled WGS sequence"/>
</dbReference>
<dbReference type="PIRSF" id="PIRSF500134">
    <property type="entry name" value="UDPglc_DH_bac"/>
    <property type="match status" value="1"/>
</dbReference>
<dbReference type="Pfam" id="PF00984">
    <property type="entry name" value="UDPG_MGDP_dh"/>
    <property type="match status" value="1"/>
</dbReference>
<comment type="pathway">
    <text evidence="1">Nucleotide-sugar biosynthesis; UDP-alpha-D-glucuronate biosynthesis; UDP-alpha-D-glucuronate from UDP-alpha-D-glucose: step 1/1.</text>
</comment>
<feature type="binding site" evidence="10">
    <location>
        <position position="210"/>
    </location>
    <ligand>
        <name>substrate</name>
    </ligand>
</feature>
<dbReference type="InterPro" id="IPR017476">
    <property type="entry name" value="UDP-Glc/GDP-Man"/>
</dbReference>
<gene>
    <name evidence="13" type="ORF">A2W18_08145</name>
</gene>
<dbReference type="UniPathway" id="UPA00038">
    <property type="reaction ID" value="UER00491"/>
</dbReference>
<feature type="binding site" evidence="11">
    <location>
        <position position="269"/>
    </location>
    <ligand>
        <name>NAD(+)</name>
        <dbReference type="ChEBI" id="CHEBI:57540"/>
    </ligand>
</feature>
<dbReference type="InterPro" id="IPR008927">
    <property type="entry name" value="6-PGluconate_DH-like_C_sf"/>
</dbReference>
<dbReference type="GO" id="GO:0051287">
    <property type="term" value="F:NAD binding"/>
    <property type="evidence" value="ECO:0007669"/>
    <property type="project" value="InterPro"/>
</dbReference>
<feature type="binding site" evidence="11">
    <location>
        <position position="86"/>
    </location>
    <ligand>
        <name>NAD(+)</name>
        <dbReference type="ChEBI" id="CHEBI:57540"/>
    </ligand>
</feature>
<dbReference type="PIRSF" id="PIRSF000124">
    <property type="entry name" value="UDPglc_GDPman_dh"/>
    <property type="match status" value="1"/>
</dbReference>
<sequence>MKLTVVGTGYVGLVTGACLAEMGNEVTCVDIDAAKIERLRQGILPIYEPGLESIVIGNTKEGRLKFTTSLKEPSAKSQLFLIAVGTPPGEDGSADLQFVLAVAKEVGQTITEYCVIVDKSTVPVGTAEKVRDVIQGELDKRKSKVSFDVVSNPEFLKEGDAVQDFMRPDRIIIGSDSERARAILRELYAPFMRTHERVIFMGIRDAEMTKYAANAMLATKISFMNEVANLCDRLGVDVENVRIGIGSDTRIGYSFIYPGIGYGGSCFPKDVRALIYMAARADMDPKILSAVEARNQSQHRVLYEKMDAHFHGKLQGLEVGLWGLAFKPGTDDMREAPAVVLLRQLIAAGVKVKAYDPVAMAAARRDLPRDWFESGQLRLVEHQYEAVEAVDALMLVTEWKPFRHPDFVRMKQIMRLAVIFDGRNQYDPRSMRDAGFTYYGIGR</sequence>
<evidence type="ECO:0000256" key="9">
    <source>
        <dbReference type="PIRSR" id="PIRSR500134-1"/>
    </source>
</evidence>
<dbReference type="SMART" id="SM00984">
    <property type="entry name" value="UDPG_MGDP_dh_C"/>
    <property type="match status" value="1"/>
</dbReference>
<evidence type="ECO:0000256" key="7">
    <source>
        <dbReference type="ARBA" id="ARBA00047473"/>
    </source>
</evidence>
<feature type="binding site" evidence="11">
    <location>
        <position position="30"/>
    </location>
    <ligand>
        <name>NAD(+)</name>
        <dbReference type="ChEBI" id="CHEBI:57540"/>
    </ligand>
</feature>
<evidence type="ECO:0000256" key="5">
    <source>
        <dbReference type="ARBA" id="ARBA00023002"/>
    </source>
</evidence>
<comment type="catalytic activity">
    <reaction evidence="7 8">
        <text>UDP-alpha-D-glucose + 2 NAD(+) + H2O = UDP-alpha-D-glucuronate + 2 NADH + 3 H(+)</text>
        <dbReference type="Rhea" id="RHEA:23596"/>
        <dbReference type="ChEBI" id="CHEBI:15377"/>
        <dbReference type="ChEBI" id="CHEBI:15378"/>
        <dbReference type="ChEBI" id="CHEBI:57540"/>
        <dbReference type="ChEBI" id="CHEBI:57945"/>
        <dbReference type="ChEBI" id="CHEBI:58052"/>
        <dbReference type="ChEBI" id="CHEBI:58885"/>
        <dbReference type="EC" id="1.1.1.22"/>
    </reaction>
</comment>
<dbReference type="PANTHER" id="PTHR43750">
    <property type="entry name" value="UDP-GLUCOSE 6-DEHYDROGENASE TUAD"/>
    <property type="match status" value="1"/>
</dbReference>
<dbReference type="InterPro" id="IPR036291">
    <property type="entry name" value="NAD(P)-bd_dom_sf"/>
</dbReference>
<dbReference type="SUPFAM" id="SSF51735">
    <property type="entry name" value="NAD(P)-binding Rossmann-fold domains"/>
    <property type="match status" value="1"/>
</dbReference>
<feature type="binding site" evidence="11">
    <location>
        <position position="121"/>
    </location>
    <ligand>
        <name>NAD(+)</name>
        <dbReference type="ChEBI" id="CHEBI:57540"/>
    </ligand>
</feature>
<evidence type="ECO:0000256" key="3">
    <source>
        <dbReference type="ARBA" id="ARBA00012954"/>
    </source>
</evidence>
<feature type="domain" description="UDP-glucose/GDP-mannose dehydrogenase C-terminal" evidence="12">
    <location>
        <begin position="320"/>
        <end position="428"/>
    </location>
</feature>
<dbReference type="EC" id="1.1.1.22" evidence="3 8"/>
<evidence type="ECO:0000256" key="11">
    <source>
        <dbReference type="PIRSR" id="PIRSR500134-3"/>
    </source>
</evidence>